<reference evidence="2 3" key="1">
    <citation type="journal article" date="2019" name="Int. J. Syst. Evol. Microbiol.">
        <title>The Global Catalogue of Microorganisms (GCM) 10K type strain sequencing project: providing services to taxonomists for standard genome sequencing and annotation.</title>
        <authorList>
            <consortium name="The Broad Institute Genomics Platform"/>
            <consortium name="The Broad Institute Genome Sequencing Center for Infectious Disease"/>
            <person name="Wu L."/>
            <person name="Ma J."/>
        </authorList>
    </citation>
    <scope>NUCLEOTIDE SEQUENCE [LARGE SCALE GENOMIC DNA]</scope>
    <source>
        <strain evidence="2 3">CGMCC 1.12237</strain>
    </source>
</reference>
<organism evidence="2 3">
    <name type="scientific">Salinirubrum litoreum</name>
    <dbReference type="NCBI Taxonomy" id="1126234"/>
    <lineage>
        <taxon>Archaea</taxon>
        <taxon>Methanobacteriati</taxon>
        <taxon>Methanobacteriota</taxon>
        <taxon>Stenosarchaea group</taxon>
        <taxon>Halobacteria</taxon>
        <taxon>Halobacteriales</taxon>
        <taxon>Haloferacaceae</taxon>
        <taxon>Salinirubrum</taxon>
    </lineage>
</organism>
<evidence type="ECO:0000313" key="3">
    <source>
        <dbReference type="Proteomes" id="UP001596201"/>
    </source>
</evidence>
<evidence type="ECO:0000256" key="1">
    <source>
        <dbReference type="SAM" id="Phobius"/>
    </source>
</evidence>
<dbReference type="RefSeq" id="WP_227230925.1">
    <property type="nucleotide sequence ID" value="NZ_JAJCVJ010000003.1"/>
</dbReference>
<gene>
    <name evidence="2" type="ORF">ACFPJ5_18225</name>
</gene>
<name>A0ABD5RGB9_9EURY</name>
<keyword evidence="1" id="KW-1133">Transmembrane helix</keyword>
<keyword evidence="1" id="KW-0812">Transmembrane</keyword>
<keyword evidence="3" id="KW-1185">Reference proteome</keyword>
<keyword evidence="1" id="KW-0472">Membrane</keyword>
<protein>
    <submittedName>
        <fullName evidence="2">Uncharacterized protein</fullName>
    </submittedName>
</protein>
<sequence>MNRPRLLAVALGGGIVLTLLSGLVPVRTLAGGVHYGLPMAWLVRRILAPEFFPWRVNWLGLVVDIVVWTVILALLLVVSERLRNRQARSGPTE</sequence>
<accession>A0ABD5RGB9</accession>
<proteinExistence type="predicted"/>
<evidence type="ECO:0000313" key="2">
    <source>
        <dbReference type="EMBL" id="MFC5368866.1"/>
    </source>
</evidence>
<dbReference type="Proteomes" id="UP001596201">
    <property type="component" value="Unassembled WGS sequence"/>
</dbReference>
<comment type="caution">
    <text evidence="2">The sequence shown here is derived from an EMBL/GenBank/DDBJ whole genome shotgun (WGS) entry which is preliminary data.</text>
</comment>
<feature type="transmembrane region" description="Helical" evidence="1">
    <location>
        <begin position="56"/>
        <end position="78"/>
    </location>
</feature>
<dbReference type="AlphaFoldDB" id="A0ABD5RGB9"/>
<dbReference type="EMBL" id="JBHSKX010000004">
    <property type="protein sequence ID" value="MFC5368866.1"/>
    <property type="molecule type" value="Genomic_DNA"/>
</dbReference>